<organism evidence="1 2">
    <name type="scientific">Aneurinibacillus thermoaerophilus</name>
    <dbReference type="NCBI Taxonomy" id="143495"/>
    <lineage>
        <taxon>Bacteria</taxon>
        <taxon>Bacillati</taxon>
        <taxon>Bacillota</taxon>
        <taxon>Bacilli</taxon>
        <taxon>Bacillales</taxon>
        <taxon>Paenibacillaceae</taxon>
        <taxon>Aneurinibacillus group</taxon>
        <taxon>Aneurinibacillus</taxon>
    </lineage>
</organism>
<evidence type="ECO:0000313" key="1">
    <source>
        <dbReference type="EMBL" id="SDH18426.1"/>
    </source>
</evidence>
<dbReference type="RefSeq" id="WP_091260499.1">
    <property type="nucleotide sequence ID" value="NZ_FNDE01000015.1"/>
</dbReference>
<dbReference type="InterPro" id="IPR047675">
    <property type="entry name" value="Putative_zinc-bd"/>
</dbReference>
<dbReference type="NCBIfam" id="NF041373">
    <property type="entry name" value="HGG_STG"/>
    <property type="match status" value="1"/>
</dbReference>
<dbReference type="Proteomes" id="UP000198956">
    <property type="component" value="Unassembled WGS sequence"/>
</dbReference>
<dbReference type="OrthoDB" id="7358785at2"/>
<sequence length="142" mass="16539">MMRGQTTICGALTRKGTSCQNIPMKNGRCRMHGGKSTGPKDRKKLCRNQNAAGNKARVTTGEYETITWETLTAQEQNKLRQHYGLQLHQRINNPYVMEDVRIARMLQRSREETEDIRWIQIEEALTRTQGKRFKQICSMLQR</sequence>
<evidence type="ECO:0000313" key="2">
    <source>
        <dbReference type="Proteomes" id="UP000198956"/>
    </source>
</evidence>
<dbReference type="EMBL" id="FNDE01000015">
    <property type="protein sequence ID" value="SDH18426.1"/>
    <property type="molecule type" value="Genomic_DNA"/>
</dbReference>
<gene>
    <name evidence="1" type="ORF">SAMN04489735_10157</name>
</gene>
<reference evidence="1 2" key="1">
    <citation type="submission" date="2016-10" db="EMBL/GenBank/DDBJ databases">
        <authorList>
            <person name="de Groot N.N."/>
        </authorList>
    </citation>
    <scope>NUCLEOTIDE SEQUENCE [LARGE SCALE GENOMIC DNA]</scope>
    <source>
        <strain evidence="1 2">L 420-91</strain>
    </source>
</reference>
<accession>A0A1G8AC56</accession>
<protein>
    <submittedName>
        <fullName evidence="1">Uncharacterized protein</fullName>
    </submittedName>
</protein>
<dbReference type="AlphaFoldDB" id="A0A1G8AC56"/>
<proteinExistence type="predicted"/>
<name>A0A1G8AC56_ANETH</name>